<proteinExistence type="predicted"/>
<keyword evidence="3" id="KW-1185">Reference proteome</keyword>
<dbReference type="RefSeq" id="WP_151866032.1">
    <property type="nucleotide sequence ID" value="NZ_WBZB01000028.1"/>
</dbReference>
<dbReference type="EMBL" id="WBZB01000028">
    <property type="protein sequence ID" value="KAB3529585.1"/>
    <property type="molecule type" value="Genomic_DNA"/>
</dbReference>
<organism evidence="2 3">
    <name type="scientific">Alkaliphilus serpentinus</name>
    <dbReference type="NCBI Taxonomy" id="1482731"/>
    <lineage>
        <taxon>Bacteria</taxon>
        <taxon>Bacillati</taxon>
        <taxon>Bacillota</taxon>
        <taxon>Clostridia</taxon>
        <taxon>Peptostreptococcales</taxon>
        <taxon>Natronincolaceae</taxon>
        <taxon>Alkaliphilus</taxon>
    </lineage>
</organism>
<dbReference type="GO" id="GO:0046677">
    <property type="term" value="P:response to antibiotic"/>
    <property type="evidence" value="ECO:0007669"/>
    <property type="project" value="InterPro"/>
</dbReference>
<accession>A0A833HNK9</accession>
<dbReference type="Proteomes" id="UP000465601">
    <property type="component" value="Unassembled WGS sequence"/>
</dbReference>
<sequence length="257" mass="29391">MEEKLGWMPARFTNEERLKLAEKILVKLKNKYNEQLIAVTLEGSTAKGTDKPFSDIEMTAIFNNDLAEERWNAFLCEGMFIGLGYDRLESVIEASKNVNYEWCLAGDRLLNAKFLYDPTNLAETLKQNSIEAIQSANFSKLAKAAFADMYEHVLKIFTIDEDNILCASLNAKGIAYWATMTVGLINKKQFISSRILFQEAKKLKLLPKEYSECIDELLALDTNVNRLREFSARLWTGMVKWLSQFQISLDDDELKGI</sequence>
<comment type="caution">
    <text evidence="2">The sequence shown here is derived from an EMBL/GenBank/DDBJ whole genome shotgun (WGS) entry which is preliminary data.</text>
</comment>
<dbReference type="OrthoDB" id="24442at2"/>
<dbReference type="Gene3D" id="1.20.120.330">
    <property type="entry name" value="Nucleotidyltransferases domain 2"/>
    <property type="match status" value="1"/>
</dbReference>
<feature type="domain" description="Kanamycin nucleotidyltransferase C-terminal" evidence="1">
    <location>
        <begin position="124"/>
        <end position="246"/>
    </location>
</feature>
<dbReference type="SUPFAM" id="SSF81301">
    <property type="entry name" value="Nucleotidyltransferase"/>
    <property type="match status" value="1"/>
</dbReference>
<name>A0A833HNK9_9FIRM</name>
<dbReference type="AlphaFoldDB" id="A0A833HNK9"/>
<dbReference type="Pfam" id="PF07827">
    <property type="entry name" value="KNTase_C"/>
    <property type="match status" value="1"/>
</dbReference>
<evidence type="ECO:0000313" key="3">
    <source>
        <dbReference type="Proteomes" id="UP000465601"/>
    </source>
</evidence>
<dbReference type="GO" id="GO:0016779">
    <property type="term" value="F:nucleotidyltransferase activity"/>
    <property type="evidence" value="ECO:0007669"/>
    <property type="project" value="InterPro"/>
</dbReference>
<dbReference type="InterPro" id="IPR012481">
    <property type="entry name" value="KNTase_C"/>
</dbReference>
<evidence type="ECO:0000313" key="2">
    <source>
        <dbReference type="EMBL" id="KAB3529585.1"/>
    </source>
</evidence>
<dbReference type="InterPro" id="IPR043519">
    <property type="entry name" value="NT_sf"/>
</dbReference>
<gene>
    <name evidence="2" type="ORF">F8153_09015</name>
</gene>
<reference evidence="2 3" key="1">
    <citation type="submission" date="2019-10" db="EMBL/GenBank/DDBJ databases">
        <title>Alkaliphilus serpentinus sp. nov. and Alkaliphilus pronyensis sp. nov., two novel anaerobic alkaliphilic species isolated from the serpentinized-hosted hydrothermal field of the Prony Bay (New Caledonia).</title>
        <authorList>
            <person name="Postec A."/>
        </authorList>
    </citation>
    <scope>NUCLEOTIDE SEQUENCE [LARGE SCALE GENOMIC DNA]</scope>
    <source>
        <strain evidence="2 3">LacT</strain>
    </source>
</reference>
<dbReference type="Gene3D" id="3.30.460.10">
    <property type="entry name" value="Beta Polymerase, domain 2"/>
    <property type="match status" value="1"/>
</dbReference>
<evidence type="ECO:0000259" key="1">
    <source>
        <dbReference type="Pfam" id="PF07827"/>
    </source>
</evidence>
<protein>
    <recommendedName>
        <fullName evidence="1">Kanamycin nucleotidyltransferase C-terminal domain-containing protein</fullName>
    </recommendedName>
</protein>